<feature type="transmembrane region" description="Helical" evidence="1">
    <location>
        <begin position="27"/>
        <end position="53"/>
    </location>
</feature>
<evidence type="ECO:0000313" key="5">
    <source>
        <dbReference type="Proteomes" id="UP000297014"/>
    </source>
</evidence>
<evidence type="ECO:0000313" key="4">
    <source>
        <dbReference type="Proteomes" id="UP000002754"/>
    </source>
</evidence>
<evidence type="ECO:0000313" key="3">
    <source>
        <dbReference type="EMBL" id="THG90661.1"/>
    </source>
</evidence>
<comment type="caution">
    <text evidence="2">The sequence shown here is derived from an EMBL/GenBank/DDBJ whole genome shotgun (WGS) entry which is preliminary data.</text>
</comment>
<keyword evidence="1" id="KW-1133">Transmembrane helix</keyword>
<dbReference type="eggNOG" id="ENOG5033JJY">
    <property type="taxonomic scope" value="Bacteria"/>
</dbReference>
<keyword evidence="1" id="KW-0812">Transmembrane</keyword>
<evidence type="ECO:0000256" key="1">
    <source>
        <dbReference type="SAM" id="Phobius"/>
    </source>
</evidence>
<dbReference type="STRING" id="1218173.BALCAV_0219525"/>
<dbReference type="EMBL" id="ALPT02000094">
    <property type="protein sequence ID" value="KGA95903.1"/>
    <property type="molecule type" value="Genomic_DNA"/>
</dbReference>
<reference evidence="2 4" key="1">
    <citation type="journal article" date="2014" name="Genome Announc.">
        <title>Draft Genome Sequence of Bacillus alcalophilus AV1934, a Classic Alkaliphile Isolated from Human Feces in 1934.</title>
        <authorList>
            <person name="Attie O."/>
            <person name="Jayaprakash A."/>
            <person name="Shah H."/>
            <person name="Paulsen I.T."/>
            <person name="Morino M."/>
            <person name="Takahashi Y."/>
            <person name="Narumi I."/>
            <person name="Sachidanandam R."/>
            <person name="Satoh K."/>
            <person name="Ito M."/>
            <person name="Krulwich T.A."/>
        </authorList>
    </citation>
    <scope>NUCLEOTIDE SEQUENCE [LARGE SCALE GENOMIC DNA]</scope>
    <source>
        <strain evidence="2 4">AV1934</strain>
    </source>
</reference>
<gene>
    <name evidence="3" type="ORF">AJ85_09445</name>
    <name evidence="2" type="ORF">BALCAV_0219525</name>
</gene>
<accession>A0A094WIX4</accession>
<dbReference type="AlphaFoldDB" id="A0A094WIX4"/>
<dbReference type="Proteomes" id="UP000002754">
    <property type="component" value="Unassembled WGS sequence"/>
</dbReference>
<evidence type="ECO:0008006" key="6">
    <source>
        <dbReference type="Google" id="ProtNLM"/>
    </source>
</evidence>
<organism evidence="2 4">
    <name type="scientific">Alkalihalobacillus alcalophilus ATCC 27647 = CGMCC 1.3604</name>
    <dbReference type="NCBI Taxonomy" id="1218173"/>
    <lineage>
        <taxon>Bacteria</taxon>
        <taxon>Bacillati</taxon>
        <taxon>Bacillota</taxon>
        <taxon>Bacilli</taxon>
        <taxon>Bacillales</taxon>
        <taxon>Bacillaceae</taxon>
        <taxon>Alkalihalobacillus</taxon>
    </lineage>
</organism>
<evidence type="ECO:0000313" key="2">
    <source>
        <dbReference type="EMBL" id="KGA95903.1"/>
    </source>
</evidence>
<dbReference type="Proteomes" id="UP000297014">
    <property type="component" value="Unassembled WGS sequence"/>
</dbReference>
<keyword evidence="4" id="KW-1185">Reference proteome</keyword>
<dbReference type="EMBL" id="JALP01000126">
    <property type="protein sequence ID" value="THG90661.1"/>
    <property type="molecule type" value="Genomic_DNA"/>
</dbReference>
<dbReference type="RefSeq" id="WP_003324072.1">
    <property type="nucleotide sequence ID" value="NZ_ALPT02000094.1"/>
</dbReference>
<sequence>MFLSITLLIVAIICLIAVFRELRRKNFFAVGFAMISCAVFGWFSIVTILAILFDGRGAPGI</sequence>
<dbReference type="InterPro" id="IPR024490">
    <property type="entry name" value="DUF2759"/>
</dbReference>
<reference evidence="3 5" key="2">
    <citation type="submission" date="2014-01" db="EMBL/GenBank/DDBJ databases">
        <title>Draft genome sequencing of Bacillus alcalophilus CGMCC 1.3604.</title>
        <authorList>
            <person name="Yang J."/>
            <person name="Diao L."/>
            <person name="Yang S."/>
        </authorList>
    </citation>
    <scope>NUCLEOTIDE SEQUENCE [LARGE SCALE GENOMIC DNA]</scope>
    <source>
        <strain evidence="3 5">CGMCC 1.3604</strain>
    </source>
</reference>
<protein>
    <recommendedName>
        <fullName evidence="6">Alkaliphily related protein</fullName>
    </recommendedName>
</protein>
<dbReference type="OrthoDB" id="2355718at2"/>
<name>A0A094WIX4_ALKAL</name>
<dbReference type="Pfam" id="PF10958">
    <property type="entry name" value="DUF2759"/>
    <property type="match status" value="1"/>
</dbReference>
<keyword evidence="1" id="KW-0472">Membrane</keyword>
<proteinExistence type="predicted"/>